<dbReference type="InterPro" id="IPR015422">
    <property type="entry name" value="PyrdxlP-dep_Trfase_small"/>
</dbReference>
<dbReference type="GO" id="GO:0030170">
    <property type="term" value="F:pyridoxal phosphate binding"/>
    <property type="evidence" value="ECO:0007669"/>
    <property type="project" value="InterPro"/>
</dbReference>
<dbReference type="Gene3D" id="3.90.1150.10">
    <property type="entry name" value="Aspartate Aminotransferase, domain 1"/>
    <property type="match status" value="1"/>
</dbReference>
<sequence>MASNDGNKPLLRLSSRVKKLLDLEAQFTVGGFDPMPYFFEKGQGSLLWDVDGKRYIDFIGMFSAVNTGHCHPDIQERMIEQLKKVTLVNLSAHTSTFAPFARRLCTRFGYDKVVAMTSGTEAADTACKIARRWGINQKGIPAQDCLVLGVGGSYHGLASGVWSLMNSNPLRSTRYGLDSKIQMNANPGTGELLEYLDLEKMRVCLEEHKDRVAAVIMECIHGYSRDVNEEIHYARGVYELCKSMNILFIADEVRQGVGKTGKFFSFQHLGDDVKPDIVTMGKSITGGFYPQSFIMGLDTVMASVGPYEMASTYGFAPLGIAAANATLDVIDRENLIQRAVHLGNLWRKTVESWNHPLVDYVAQIGADSNLILREVQPSRIVALCMHRGLFVYPKADGIRLSFAMTMSDELLLEGAAILKSCLDDVDNYGSIEGESTRYGPV</sequence>
<evidence type="ECO:0000256" key="5">
    <source>
        <dbReference type="RuleBase" id="RU365036"/>
    </source>
</evidence>
<dbReference type="Pfam" id="PF00202">
    <property type="entry name" value="Aminotran_3"/>
    <property type="match status" value="1"/>
</dbReference>
<dbReference type="InterPro" id="IPR005814">
    <property type="entry name" value="Aminotrans_3"/>
</dbReference>
<evidence type="ECO:0000313" key="7">
    <source>
        <dbReference type="Proteomes" id="UP000326268"/>
    </source>
</evidence>
<gene>
    <name evidence="6" type="ORF">BDV27DRAFT_160465</name>
</gene>
<reference evidence="6 7" key="1">
    <citation type="submission" date="2019-04" db="EMBL/GenBank/DDBJ databases">
        <title>Friends and foes A comparative genomics studyof 23 Aspergillus species from section Flavi.</title>
        <authorList>
            <consortium name="DOE Joint Genome Institute"/>
            <person name="Kjaerbolling I."/>
            <person name="Vesth T."/>
            <person name="Frisvad J.C."/>
            <person name="Nybo J.L."/>
            <person name="Theobald S."/>
            <person name="Kildgaard S."/>
            <person name="Isbrandt T."/>
            <person name="Kuo A."/>
            <person name="Sato A."/>
            <person name="Lyhne E.K."/>
            <person name="Kogle M.E."/>
            <person name="Wiebenga A."/>
            <person name="Kun R.S."/>
            <person name="Lubbers R.J."/>
            <person name="Makela M.R."/>
            <person name="Barry K."/>
            <person name="Chovatia M."/>
            <person name="Clum A."/>
            <person name="Daum C."/>
            <person name="Haridas S."/>
            <person name="He G."/>
            <person name="LaButti K."/>
            <person name="Lipzen A."/>
            <person name="Mondo S."/>
            <person name="Riley R."/>
            <person name="Salamov A."/>
            <person name="Simmons B.A."/>
            <person name="Magnuson J.K."/>
            <person name="Henrissat B."/>
            <person name="Mortensen U.H."/>
            <person name="Larsen T.O."/>
            <person name="Devries R.P."/>
            <person name="Grigoriev I.V."/>
            <person name="Machida M."/>
            <person name="Baker S.E."/>
            <person name="Andersen M.R."/>
        </authorList>
    </citation>
    <scope>NUCLEOTIDE SEQUENCE [LARGE SCALE GENOMIC DNA]</scope>
    <source>
        <strain evidence="6 7">CBS 763.97</strain>
    </source>
</reference>
<protein>
    <recommendedName>
        <fullName evidence="5">Ornithine aminotransferase</fullName>
        <ecNumber evidence="5">2.6.1.13</ecNumber>
    </recommendedName>
</protein>
<dbReference type="SUPFAM" id="SSF53383">
    <property type="entry name" value="PLP-dependent transferases"/>
    <property type="match status" value="1"/>
</dbReference>
<dbReference type="PANTHER" id="PTHR11986:SF18">
    <property type="entry name" value="ORNITHINE AMINOTRANSFERASE, MITOCHONDRIAL"/>
    <property type="match status" value="1"/>
</dbReference>
<name>A0A5N6ZZE3_9EURO</name>
<dbReference type="AlphaFoldDB" id="A0A5N6ZZE3"/>
<keyword evidence="5" id="KW-0032">Aminotransferase</keyword>
<dbReference type="GO" id="GO:0005737">
    <property type="term" value="C:cytoplasm"/>
    <property type="evidence" value="ECO:0007669"/>
    <property type="project" value="TreeGrafter"/>
</dbReference>
<dbReference type="InterPro" id="IPR015421">
    <property type="entry name" value="PyrdxlP-dep_Trfase_major"/>
</dbReference>
<proteinExistence type="inferred from homology"/>
<dbReference type="EC" id="2.6.1.13" evidence="5"/>
<dbReference type="CDD" id="cd00610">
    <property type="entry name" value="OAT_like"/>
    <property type="match status" value="1"/>
</dbReference>
<dbReference type="InterPro" id="IPR050103">
    <property type="entry name" value="Class-III_PLP-dep_AT"/>
</dbReference>
<dbReference type="Proteomes" id="UP000326268">
    <property type="component" value="Unassembled WGS sequence"/>
</dbReference>
<dbReference type="InterPro" id="IPR015424">
    <property type="entry name" value="PyrdxlP-dep_Trfase"/>
</dbReference>
<comment type="catalytic activity">
    <reaction evidence="5">
        <text>a 2-oxocarboxylate + L-ornithine = L-glutamate 5-semialdehyde + an L-alpha-amino acid</text>
        <dbReference type="Rhea" id="RHEA:13877"/>
        <dbReference type="ChEBI" id="CHEBI:35179"/>
        <dbReference type="ChEBI" id="CHEBI:46911"/>
        <dbReference type="ChEBI" id="CHEBI:58066"/>
        <dbReference type="ChEBI" id="CHEBI:59869"/>
        <dbReference type="EC" id="2.6.1.13"/>
    </reaction>
</comment>
<dbReference type="GO" id="GO:0010121">
    <property type="term" value="P:L-arginine catabolic process to proline via ornithine"/>
    <property type="evidence" value="ECO:0007669"/>
    <property type="project" value="TreeGrafter"/>
</dbReference>
<dbReference type="UniPathway" id="UPA00098">
    <property type="reaction ID" value="UER00358"/>
</dbReference>
<keyword evidence="5 6" id="KW-0808">Transferase</keyword>
<keyword evidence="3 4" id="KW-0663">Pyridoxal phosphate</keyword>
<dbReference type="GeneID" id="43657483"/>
<dbReference type="Gene3D" id="3.40.640.10">
    <property type="entry name" value="Type I PLP-dependent aspartate aminotransferase-like (Major domain)"/>
    <property type="match status" value="1"/>
</dbReference>
<evidence type="ECO:0000256" key="1">
    <source>
        <dbReference type="ARBA" id="ARBA00001933"/>
    </source>
</evidence>
<comment type="cofactor">
    <cofactor evidence="1 5">
        <name>pyridoxal 5'-phosphate</name>
        <dbReference type="ChEBI" id="CHEBI:597326"/>
    </cofactor>
</comment>
<evidence type="ECO:0000256" key="2">
    <source>
        <dbReference type="ARBA" id="ARBA00008954"/>
    </source>
</evidence>
<keyword evidence="7" id="KW-1185">Reference proteome</keyword>
<comment type="similarity">
    <text evidence="2 4">Belongs to the class-III pyridoxal-phosphate-dependent aminotransferase family.</text>
</comment>
<dbReference type="GO" id="GO:0055129">
    <property type="term" value="P:L-proline biosynthetic process"/>
    <property type="evidence" value="ECO:0007669"/>
    <property type="project" value="UniProtKB-UniPathway"/>
</dbReference>
<evidence type="ECO:0000256" key="3">
    <source>
        <dbReference type="ARBA" id="ARBA00022898"/>
    </source>
</evidence>
<accession>A0A5N6ZZE3</accession>
<dbReference type="GO" id="GO:0004587">
    <property type="term" value="F:ornithine aminotransferase activity"/>
    <property type="evidence" value="ECO:0007669"/>
    <property type="project" value="UniProtKB-EC"/>
</dbReference>
<dbReference type="RefSeq" id="XP_031924741.1">
    <property type="nucleotide sequence ID" value="XM_032073037.1"/>
</dbReference>
<dbReference type="GO" id="GO:0042802">
    <property type="term" value="F:identical protein binding"/>
    <property type="evidence" value="ECO:0007669"/>
    <property type="project" value="TreeGrafter"/>
</dbReference>
<dbReference type="GO" id="GO:0019544">
    <property type="term" value="P:L-arginine catabolic process to L-glutamate"/>
    <property type="evidence" value="ECO:0007669"/>
    <property type="project" value="TreeGrafter"/>
</dbReference>
<dbReference type="EMBL" id="ML737727">
    <property type="protein sequence ID" value="KAE8361660.1"/>
    <property type="molecule type" value="Genomic_DNA"/>
</dbReference>
<organism evidence="6 7">
    <name type="scientific">Aspergillus caelatus</name>
    <dbReference type="NCBI Taxonomy" id="61420"/>
    <lineage>
        <taxon>Eukaryota</taxon>
        <taxon>Fungi</taxon>
        <taxon>Dikarya</taxon>
        <taxon>Ascomycota</taxon>
        <taxon>Pezizomycotina</taxon>
        <taxon>Eurotiomycetes</taxon>
        <taxon>Eurotiomycetidae</taxon>
        <taxon>Eurotiales</taxon>
        <taxon>Aspergillaceae</taxon>
        <taxon>Aspergillus</taxon>
        <taxon>Aspergillus subgen. Circumdati</taxon>
    </lineage>
</organism>
<dbReference type="PANTHER" id="PTHR11986">
    <property type="entry name" value="AMINOTRANSFERASE CLASS III"/>
    <property type="match status" value="1"/>
</dbReference>
<evidence type="ECO:0000313" key="6">
    <source>
        <dbReference type="EMBL" id="KAE8361660.1"/>
    </source>
</evidence>
<dbReference type="OrthoDB" id="10261433at2759"/>
<comment type="pathway">
    <text evidence="5">Amino-acid biosynthesis; L-proline biosynthesis; L-glutamate 5-semialdehyde from L-ornithine: step 1/1.</text>
</comment>
<evidence type="ECO:0000256" key="4">
    <source>
        <dbReference type="RuleBase" id="RU003560"/>
    </source>
</evidence>